<evidence type="ECO:0000313" key="2">
    <source>
        <dbReference type="EMBL" id="KAF4144462.1"/>
    </source>
</evidence>
<proteinExistence type="predicted"/>
<gene>
    <name evidence="2" type="ORF">GN958_ATG06310</name>
</gene>
<evidence type="ECO:0000256" key="1">
    <source>
        <dbReference type="SAM" id="MobiDB-lite"/>
    </source>
</evidence>
<accession>A0A8S9UZ60</accession>
<comment type="caution">
    <text evidence="2">The sequence shown here is derived from an EMBL/GenBank/DDBJ whole genome shotgun (WGS) entry which is preliminary data.</text>
</comment>
<name>A0A8S9UZ60_PHYIN</name>
<reference evidence="2" key="1">
    <citation type="submission" date="2020-03" db="EMBL/GenBank/DDBJ databases">
        <title>Hybrid Assembly of Korean Phytophthora infestans isolates.</title>
        <authorList>
            <person name="Prokchorchik M."/>
            <person name="Lee Y."/>
            <person name="Seo J."/>
            <person name="Cho J.-H."/>
            <person name="Park Y.-E."/>
            <person name="Jang D.-C."/>
            <person name="Im J.-S."/>
            <person name="Choi J.-G."/>
            <person name="Park H.-J."/>
            <person name="Lee G.-B."/>
            <person name="Lee Y.-G."/>
            <person name="Hong S.-Y."/>
            <person name="Cho K."/>
            <person name="Sohn K.H."/>
        </authorList>
    </citation>
    <scope>NUCLEOTIDE SEQUENCE</scope>
    <source>
        <strain evidence="2">KR_2_A2</strain>
    </source>
</reference>
<organism evidence="2 3">
    <name type="scientific">Phytophthora infestans</name>
    <name type="common">Potato late blight agent</name>
    <name type="synonym">Botrytis infestans</name>
    <dbReference type="NCBI Taxonomy" id="4787"/>
    <lineage>
        <taxon>Eukaryota</taxon>
        <taxon>Sar</taxon>
        <taxon>Stramenopiles</taxon>
        <taxon>Oomycota</taxon>
        <taxon>Peronosporomycetes</taxon>
        <taxon>Peronosporales</taxon>
        <taxon>Peronosporaceae</taxon>
        <taxon>Phytophthora</taxon>
    </lineage>
</organism>
<dbReference type="AlphaFoldDB" id="A0A8S9UZ60"/>
<feature type="region of interest" description="Disordered" evidence="1">
    <location>
        <begin position="121"/>
        <end position="141"/>
    </location>
</feature>
<protein>
    <submittedName>
        <fullName evidence="2">Uncharacterized protein</fullName>
    </submittedName>
</protein>
<sequence>MWLLEMQCVCAFSISKREIFHLNQIHLANCLQTRKPFSSICTISRLARSTTSTTDAAIDSSSDRADIGRNIGYYLVSDDLNSNASFESGSDGDVAGIEIASSSHGERADVLFDSGSDWADSADELDSGSERSTSSNELSRGRTADLKANLMDAEFRLLSAQIPKEIRLSSADRARLSALLRARLGEFRERRLSAPARELLSRLR</sequence>
<evidence type="ECO:0000313" key="3">
    <source>
        <dbReference type="Proteomes" id="UP000704712"/>
    </source>
</evidence>
<dbReference type="Proteomes" id="UP000704712">
    <property type="component" value="Unassembled WGS sequence"/>
</dbReference>
<dbReference type="EMBL" id="JAACNO010000856">
    <property type="protein sequence ID" value="KAF4144462.1"/>
    <property type="molecule type" value="Genomic_DNA"/>
</dbReference>